<sequence length="76" mass="8394">MGWCPVKKRAGMRGLCDRFYSNPRFSLSASSLASVASYDLHMLSQSFLVPKRIGIYEVGDAGDNVIIYTKKACEGE</sequence>
<keyword evidence="2" id="KW-1185">Reference proteome</keyword>
<reference evidence="1 2" key="1">
    <citation type="journal article" date="2013" name="Nature">
        <title>Anaerobic oxidation of methane coupled to nitrate reduction in a novel archaeal lineage.</title>
        <authorList>
            <person name="Haroon M.F."/>
            <person name="Hu S."/>
            <person name="Shi Y."/>
            <person name="Imelfort M."/>
            <person name="Keller J."/>
            <person name="Hugenholtz P."/>
            <person name="Yuan Z."/>
            <person name="Tyson G.W."/>
        </authorList>
    </citation>
    <scope>NUCLEOTIDE SEQUENCE [LARGE SCALE GENOMIC DNA]</scope>
    <source>
        <strain evidence="1 2">ANME-2d</strain>
    </source>
</reference>
<dbReference type="Proteomes" id="UP000027153">
    <property type="component" value="Unassembled WGS sequence"/>
</dbReference>
<evidence type="ECO:0000313" key="1">
    <source>
        <dbReference type="EMBL" id="KCZ71260.1"/>
    </source>
</evidence>
<comment type="caution">
    <text evidence="1">The sequence shown here is derived from an EMBL/GenBank/DDBJ whole genome shotgun (WGS) entry which is preliminary data.</text>
</comment>
<dbReference type="RefSeq" id="WP_048092017.1">
    <property type="nucleotide sequence ID" value="NZ_JMIY01000006.1"/>
</dbReference>
<dbReference type="AlphaFoldDB" id="A0A062V788"/>
<dbReference type="EMBL" id="JMIY01000006">
    <property type="protein sequence ID" value="KCZ71260.1"/>
    <property type="molecule type" value="Genomic_DNA"/>
</dbReference>
<protein>
    <submittedName>
        <fullName evidence="1">Uncharacterized protein</fullName>
    </submittedName>
</protein>
<name>A0A062V788_9EURY</name>
<organism evidence="1 2">
    <name type="scientific">Candidatus Methanoperedens nitratireducens</name>
    <dbReference type="NCBI Taxonomy" id="1392998"/>
    <lineage>
        <taxon>Archaea</taxon>
        <taxon>Methanobacteriati</taxon>
        <taxon>Methanobacteriota</taxon>
        <taxon>Stenosarchaea group</taxon>
        <taxon>Methanomicrobia</taxon>
        <taxon>Methanosarcinales</taxon>
        <taxon>ANME-2 cluster</taxon>
        <taxon>Candidatus Methanoperedentaceae</taxon>
        <taxon>Candidatus Methanoperedens</taxon>
    </lineage>
</organism>
<evidence type="ECO:0000313" key="2">
    <source>
        <dbReference type="Proteomes" id="UP000027153"/>
    </source>
</evidence>
<proteinExistence type="predicted"/>
<accession>A0A062V788</accession>
<gene>
    <name evidence="1" type="ORF">ANME2D_02462</name>
</gene>